<sequence length="41" mass="4520">MRKQIGSVADAVFFAEDGYSIVGFKVMPKFLKGLEARDQGL</sequence>
<evidence type="ECO:0000313" key="1">
    <source>
        <dbReference type="EMBL" id="RZC77826.1"/>
    </source>
</evidence>
<dbReference type="AlphaFoldDB" id="A0A4Y7KY47"/>
<name>A0A4Y7KY47_PAPSO</name>
<evidence type="ECO:0000313" key="2">
    <source>
        <dbReference type="Proteomes" id="UP000316621"/>
    </source>
</evidence>
<organism evidence="1 2">
    <name type="scientific">Papaver somniferum</name>
    <name type="common">Opium poppy</name>
    <dbReference type="NCBI Taxonomy" id="3469"/>
    <lineage>
        <taxon>Eukaryota</taxon>
        <taxon>Viridiplantae</taxon>
        <taxon>Streptophyta</taxon>
        <taxon>Embryophyta</taxon>
        <taxon>Tracheophyta</taxon>
        <taxon>Spermatophyta</taxon>
        <taxon>Magnoliopsida</taxon>
        <taxon>Ranunculales</taxon>
        <taxon>Papaveraceae</taxon>
        <taxon>Papaveroideae</taxon>
        <taxon>Papaver</taxon>
    </lineage>
</organism>
<protein>
    <submittedName>
        <fullName evidence="1">Uncharacterized protein</fullName>
    </submittedName>
</protein>
<proteinExistence type="predicted"/>
<dbReference type="Gramene" id="RZC77826">
    <property type="protein sequence ID" value="RZC77826"/>
    <property type="gene ID" value="C5167_003003"/>
</dbReference>
<reference evidence="1 2" key="1">
    <citation type="journal article" date="2018" name="Science">
        <title>The opium poppy genome and morphinan production.</title>
        <authorList>
            <person name="Guo L."/>
            <person name="Winzer T."/>
            <person name="Yang X."/>
            <person name="Li Y."/>
            <person name="Ning Z."/>
            <person name="He Z."/>
            <person name="Teodor R."/>
            <person name="Lu Y."/>
            <person name="Bowser T.A."/>
            <person name="Graham I.A."/>
            <person name="Ye K."/>
        </authorList>
    </citation>
    <scope>NUCLEOTIDE SEQUENCE [LARGE SCALE GENOMIC DNA]</scope>
    <source>
        <strain evidence="2">cv. HN1</strain>
        <tissue evidence="1">Leaves</tissue>
    </source>
</reference>
<accession>A0A4Y7KY47</accession>
<keyword evidence="2" id="KW-1185">Reference proteome</keyword>
<dbReference type="EMBL" id="CM010723">
    <property type="protein sequence ID" value="RZC77826.1"/>
    <property type="molecule type" value="Genomic_DNA"/>
</dbReference>
<dbReference type="Proteomes" id="UP000316621">
    <property type="component" value="Chromosome 9"/>
</dbReference>
<gene>
    <name evidence="1" type="ORF">C5167_003003</name>
</gene>